<dbReference type="InterPro" id="IPR007568">
    <property type="entry name" value="RTA1"/>
</dbReference>
<dbReference type="PANTHER" id="PTHR31465">
    <property type="entry name" value="PROTEIN RTA1-RELATED"/>
    <property type="match status" value="1"/>
</dbReference>
<sequence>MSNVQGTVNQHYRLLAYQPSLLLEAFFAVAFLCIVILHTVQMCQSRTWCFLPFVIGGYFECIGFVGRALLTDELQLHGWQLDIYILETLLLLLAPAFFAGSIYMTLTRIVRLTNGQKHSLLPAEWLTKIFVAGDAIAFVLQAVGGGLNAAARTLEEESRGRDLIIAGLIVQLITFCLFIILAVIFYVRMNQAPTTTSGTLNTTWKRHLILLVVSCFLILFRSIFRLAEYILGSDGPLMEREIFTILLDSVLMFLCMLLFNLFHPSQALNENLAHLTEVPVIETKEEGFYSPRSTQDGNV</sequence>
<reference evidence="1 2" key="1">
    <citation type="submission" date="2017-12" db="EMBL/GenBank/DDBJ databases">
        <title>Gene loss provides genomic basis for host adaptation in cereal stripe rust fungi.</title>
        <authorList>
            <person name="Xia C."/>
        </authorList>
    </citation>
    <scope>NUCLEOTIDE SEQUENCE [LARGE SCALE GENOMIC DNA]</scope>
    <source>
        <strain evidence="1 2">93TX-2</strain>
    </source>
</reference>
<reference evidence="2" key="3">
    <citation type="journal article" date="2018" name="Mol. Plant Microbe Interact.">
        <title>Genome sequence resources for the wheat stripe rust pathogen (Puccinia striiformis f. sp. tritici) and the barley stripe rust pathogen (Puccinia striiformis f. sp. hordei).</title>
        <authorList>
            <person name="Xia C."/>
            <person name="Wang M."/>
            <person name="Yin C."/>
            <person name="Cornejo O.E."/>
            <person name="Hulbert S.H."/>
            <person name="Chen X."/>
        </authorList>
    </citation>
    <scope>NUCLEOTIDE SEQUENCE [LARGE SCALE GENOMIC DNA]</scope>
    <source>
        <strain evidence="2">93TX-2</strain>
    </source>
</reference>
<name>A0A2S4UG67_9BASI</name>
<dbReference type="PANTHER" id="PTHR31465:SF1">
    <property type="entry name" value="PROTEIN RTA1-RELATED"/>
    <property type="match status" value="1"/>
</dbReference>
<dbReference type="Pfam" id="PF04479">
    <property type="entry name" value="RTA1"/>
    <property type="match status" value="1"/>
</dbReference>
<accession>A0A2S4UG67</accession>
<protein>
    <submittedName>
        <fullName evidence="1">Uncharacterized protein</fullName>
    </submittedName>
</protein>
<organism evidence="1 2">
    <name type="scientific">Puccinia striiformis</name>
    <dbReference type="NCBI Taxonomy" id="27350"/>
    <lineage>
        <taxon>Eukaryota</taxon>
        <taxon>Fungi</taxon>
        <taxon>Dikarya</taxon>
        <taxon>Basidiomycota</taxon>
        <taxon>Pucciniomycotina</taxon>
        <taxon>Pucciniomycetes</taxon>
        <taxon>Pucciniales</taxon>
        <taxon>Pucciniaceae</taxon>
        <taxon>Puccinia</taxon>
    </lineage>
</organism>
<gene>
    <name evidence="1" type="ORF">PSHT_15218</name>
</gene>
<dbReference type="VEuPathDB" id="FungiDB:PSHT_15218"/>
<dbReference type="VEuPathDB" id="FungiDB:PSTT_13622"/>
<evidence type="ECO:0000313" key="1">
    <source>
        <dbReference type="EMBL" id="POV96288.1"/>
    </source>
</evidence>
<dbReference type="GO" id="GO:0016020">
    <property type="term" value="C:membrane"/>
    <property type="evidence" value="ECO:0007669"/>
    <property type="project" value="UniProtKB-SubCell"/>
</dbReference>
<dbReference type="OrthoDB" id="3358017at2759"/>
<comment type="caution">
    <text evidence="1">The sequence shown here is derived from an EMBL/GenBank/DDBJ whole genome shotgun (WGS) entry which is preliminary data.</text>
</comment>
<proteinExistence type="predicted"/>
<dbReference type="Proteomes" id="UP000238274">
    <property type="component" value="Unassembled WGS sequence"/>
</dbReference>
<keyword evidence="2" id="KW-1185">Reference proteome</keyword>
<evidence type="ECO:0000313" key="2">
    <source>
        <dbReference type="Proteomes" id="UP000238274"/>
    </source>
</evidence>
<reference evidence="2" key="2">
    <citation type="journal article" date="2018" name="BMC Genomics">
        <title>Genomic insights into host adaptation between the wheat stripe rust pathogen (Puccinia striiformis f. sp. tritici) and the barley stripe rust pathogen (Puccinia striiformis f. sp. hordei).</title>
        <authorList>
            <person name="Xia C."/>
            <person name="Wang M."/>
            <person name="Yin C."/>
            <person name="Cornejo O.E."/>
            <person name="Hulbert S.H."/>
            <person name="Chen X."/>
        </authorList>
    </citation>
    <scope>NUCLEOTIDE SEQUENCE [LARGE SCALE GENOMIC DNA]</scope>
    <source>
        <strain evidence="2">93TX-2</strain>
    </source>
</reference>
<dbReference type="EMBL" id="PKSM01000375">
    <property type="protein sequence ID" value="POV96288.1"/>
    <property type="molecule type" value="Genomic_DNA"/>
</dbReference>